<dbReference type="AlphaFoldDB" id="A0A9P1IKP2"/>
<dbReference type="Proteomes" id="UP001152747">
    <property type="component" value="Unassembled WGS sequence"/>
</dbReference>
<reference evidence="1" key="1">
    <citation type="submission" date="2022-11" db="EMBL/GenBank/DDBJ databases">
        <authorList>
            <person name="Kikuchi T."/>
        </authorList>
    </citation>
    <scope>NUCLEOTIDE SEQUENCE</scope>
    <source>
        <strain evidence="1">PS1010</strain>
    </source>
</reference>
<keyword evidence="2" id="KW-1185">Reference proteome</keyword>
<organism evidence="1 2">
    <name type="scientific">Caenorhabditis angaria</name>
    <dbReference type="NCBI Taxonomy" id="860376"/>
    <lineage>
        <taxon>Eukaryota</taxon>
        <taxon>Metazoa</taxon>
        <taxon>Ecdysozoa</taxon>
        <taxon>Nematoda</taxon>
        <taxon>Chromadorea</taxon>
        <taxon>Rhabditida</taxon>
        <taxon>Rhabditina</taxon>
        <taxon>Rhabditomorpha</taxon>
        <taxon>Rhabditoidea</taxon>
        <taxon>Rhabditidae</taxon>
        <taxon>Peloderinae</taxon>
        <taxon>Caenorhabditis</taxon>
    </lineage>
</organism>
<comment type="caution">
    <text evidence="1">The sequence shown here is derived from an EMBL/GenBank/DDBJ whole genome shotgun (WGS) entry which is preliminary data.</text>
</comment>
<name>A0A9P1IKP2_9PELO</name>
<sequence>MVQLNVPRRDFCIKHGSRSFDLTQVGYQYPARRYRSYARIAYNHFPILTKSLENLLHPVINWNAALRNIHSTLQSLLQFFTINSNPYFSSSNI</sequence>
<protein>
    <submittedName>
        <fullName evidence="1">Uncharacterized protein</fullName>
    </submittedName>
</protein>
<gene>
    <name evidence="1" type="ORF">CAMP_LOCUS9265</name>
</gene>
<accession>A0A9P1IKP2</accession>
<evidence type="ECO:0000313" key="2">
    <source>
        <dbReference type="Proteomes" id="UP001152747"/>
    </source>
</evidence>
<evidence type="ECO:0000313" key="1">
    <source>
        <dbReference type="EMBL" id="CAI5446628.1"/>
    </source>
</evidence>
<proteinExistence type="predicted"/>
<dbReference type="EMBL" id="CANHGI010000003">
    <property type="protein sequence ID" value="CAI5446628.1"/>
    <property type="molecule type" value="Genomic_DNA"/>
</dbReference>